<dbReference type="EMBL" id="JAWDJW010000588">
    <property type="protein sequence ID" value="KAK3080399.1"/>
    <property type="molecule type" value="Genomic_DNA"/>
</dbReference>
<organism evidence="1 2">
    <name type="scientific">Coniosporium uncinatum</name>
    <dbReference type="NCBI Taxonomy" id="93489"/>
    <lineage>
        <taxon>Eukaryota</taxon>
        <taxon>Fungi</taxon>
        <taxon>Dikarya</taxon>
        <taxon>Ascomycota</taxon>
        <taxon>Pezizomycotina</taxon>
        <taxon>Dothideomycetes</taxon>
        <taxon>Dothideomycetes incertae sedis</taxon>
        <taxon>Coniosporium</taxon>
    </lineage>
</organism>
<name>A0ACC3DV47_9PEZI</name>
<gene>
    <name evidence="1" type="ORF">LTS18_001791</name>
</gene>
<proteinExistence type="predicted"/>
<protein>
    <submittedName>
        <fullName evidence="1">Uncharacterized protein</fullName>
    </submittedName>
</protein>
<comment type="caution">
    <text evidence="1">The sequence shown here is derived from an EMBL/GenBank/DDBJ whole genome shotgun (WGS) entry which is preliminary data.</text>
</comment>
<evidence type="ECO:0000313" key="1">
    <source>
        <dbReference type="EMBL" id="KAK3080399.1"/>
    </source>
</evidence>
<dbReference type="Proteomes" id="UP001186974">
    <property type="component" value="Unassembled WGS sequence"/>
</dbReference>
<keyword evidence="2" id="KW-1185">Reference proteome</keyword>
<accession>A0ACC3DV47</accession>
<reference evidence="1" key="1">
    <citation type="submission" date="2024-09" db="EMBL/GenBank/DDBJ databases">
        <title>Black Yeasts Isolated from many extreme environments.</title>
        <authorList>
            <person name="Coleine C."/>
            <person name="Stajich J.E."/>
            <person name="Selbmann L."/>
        </authorList>
    </citation>
    <scope>NUCLEOTIDE SEQUENCE</scope>
    <source>
        <strain evidence="1">CCFEE 5737</strain>
    </source>
</reference>
<sequence length="291" mass="31008">MGRGNLANYEEGPPLQTVAPREGDEEEDEVPDEGMQMAEHAADLQLTNGDTDGNPASTQHGEEVDPLTPVAPPPTSGAVKPTLNRSPSRNNHTVSHPSTPKPASQINGTSRATPIPAHRYEVFPPIPGQPAAKRRPGRPFNTRRRTTSGQGTPVKRIFQGNQFVRANREKLAAMKAKAASAAKRNGEASPAGSIRRTRSKLGEVEIAVEDAEEQLNDVGGGEGNGEEQGRGGTAEAEEQEQMLLDQEAQTQAEVDAEANGDGGEYEDVDAEGEEDADEDAEGEDDEEMGDE</sequence>
<evidence type="ECO:0000313" key="2">
    <source>
        <dbReference type="Proteomes" id="UP001186974"/>
    </source>
</evidence>